<evidence type="ECO:0000256" key="3">
    <source>
        <dbReference type="ARBA" id="ARBA00022692"/>
    </source>
</evidence>
<dbReference type="AlphaFoldDB" id="A0A1H0KJL3"/>
<feature type="transmembrane region" description="Helical" evidence="6">
    <location>
        <begin position="80"/>
        <end position="106"/>
    </location>
</feature>
<evidence type="ECO:0000256" key="1">
    <source>
        <dbReference type="ARBA" id="ARBA00004651"/>
    </source>
</evidence>
<dbReference type="EMBL" id="FNIZ01000006">
    <property type="protein sequence ID" value="SDO55950.1"/>
    <property type="molecule type" value="Genomic_DNA"/>
</dbReference>
<keyword evidence="8" id="KW-1185">Reference proteome</keyword>
<dbReference type="PANTHER" id="PTHR30250">
    <property type="entry name" value="PST FAMILY PREDICTED COLANIC ACID TRANSPORTER"/>
    <property type="match status" value="1"/>
</dbReference>
<keyword evidence="5 6" id="KW-0472">Membrane</keyword>
<feature type="transmembrane region" description="Helical" evidence="6">
    <location>
        <begin position="45"/>
        <end position="68"/>
    </location>
</feature>
<keyword evidence="4 6" id="KW-1133">Transmembrane helix</keyword>
<evidence type="ECO:0000313" key="7">
    <source>
        <dbReference type="EMBL" id="SDO55950.1"/>
    </source>
</evidence>
<feature type="transmembrane region" description="Helical" evidence="6">
    <location>
        <begin position="149"/>
        <end position="169"/>
    </location>
</feature>
<feature type="transmembrane region" description="Helical" evidence="6">
    <location>
        <begin position="118"/>
        <end position="142"/>
    </location>
</feature>
<comment type="subcellular location">
    <subcellularLocation>
        <location evidence="1">Cell membrane</location>
        <topology evidence="1">Multi-pass membrane protein</topology>
    </subcellularLocation>
</comment>
<dbReference type="STRING" id="240303.SAMN05421677_10637"/>
<feature type="transmembrane region" description="Helical" evidence="6">
    <location>
        <begin position="296"/>
        <end position="319"/>
    </location>
</feature>
<proteinExistence type="predicted"/>
<keyword evidence="3 6" id="KW-0812">Transmembrane</keyword>
<reference evidence="8" key="1">
    <citation type="submission" date="2016-10" db="EMBL/GenBank/DDBJ databases">
        <authorList>
            <person name="Varghese N."/>
            <person name="Submissions S."/>
        </authorList>
    </citation>
    <scope>NUCLEOTIDE SEQUENCE [LARGE SCALE GENOMIC DNA]</scope>
    <source>
        <strain evidence="8">CGMCC 1.3703</strain>
    </source>
</reference>
<name>A0A1H0KJL3_HALAD</name>
<organism evidence="7 8">
    <name type="scientific">Halobacillus aidingensis</name>
    <dbReference type="NCBI Taxonomy" id="240303"/>
    <lineage>
        <taxon>Bacteria</taxon>
        <taxon>Bacillati</taxon>
        <taxon>Bacillota</taxon>
        <taxon>Bacilli</taxon>
        <taxon>Bacillales</taxon>
        <taxon>Bacillaceae</taxon>
        <taxon>Halobacillus</taxon>
    </lineage>
</organism>
<feature type="transmembrane region" description="Helical" evidence="6">
    <location>
        <begin position="451"/>
        <end position="469"/>
    </location>
</feature>
<gene>
    <name evidence="7" type="ORF">SAMN05421677_10637</name>
</gene>
<accession>A0A1H0KJL3</accession>
<evidence type="ECO:0000256" key="6">
    <source>
        <dbReference type="SAM" id="Phobius"/>
    </source>
</evidence>
<dbReference type="Pfam" id="PF13440">
    <property type="entry name" value="Polysacc_synt_3"/>
    <property type="match status" value="1"/>
</dbReference>
<keyword evidence="2" id="KW-1003">Cell membrane</keyword>
<dbReference type="InterPro" id="IPR050833">
    <property type="entry name" value="Poly_Biosynth_Transport"/>
</dbReference>
<feature type="transmembrane region" description="Helical" evidence="6">
    <location>
        <begin position="325"/>
        <end position="346"/>
    </location>
</feature>
<feature type="transmembrane region" description="Helical" evidence="6">
    <location>
        <begin position="175"/>
        <end position="195"/>
    </location>
</feature>
<evidence type="ECO:0000313" key="8">
    <source>
        <dbReference type="Proteomes" id="UP000198860"/>
    </source>
</evidence>
<sequence>MKTDIGSDALKLTISKLVSLIVSFGSVMILARYLSLKEFGTYTQLLLIINILTTLFVLGLPNSINYFLAKAENRMEQQSFLSVYYSLSTILGFVTGISLLMSAPIITGFFKNPLLNNFIYFLVIFPWAKIILMSIDHVLIVYKKANYLFLFRLINSLLLLLIVVLTAYLQLSFNIYITMFLIVESILAICVYLIVKNISGSISINLDIASIKQIFKFSIPIGLASTVGLLSIQLDKIVISQFFSAEELAIYANAARELPIAIIATSLTAVLMPQMVRLLKVGENIKAIRVWGDTIYISYTIMCFFSTVLFIFASDIIILLYSEKYLGGTVVFQIYSIFLLLRFTYFGIVLNSIGKTKLILYSSLGSLGLNLILNYLFYYLFGLIGPAIASVVSMLLIAFLQLIVTSKNLNVSFSNIFPWHSLFRITVINVILGLLFLYIKSIIPIEEGRGGVVESIVLGIIWLGVYFIIMGKKVKYRWDNINQK</sequence>
<feature type="transmembrane region" description="Helical" evidence="6">
    <location>
        <begin position="12"/>
        <end position="33"/>
    </location>
</feature>
<dbReference type="RefSeq" id="WP_167356038.1">
    <property type="nucleotide sequence ID" value="NZ_FNIZ01000006.1"/>
</dbReference>
<feature type="transmembrane region" description="Helical" evidence="6">
    <location>
        <begin position="416"/>
        <end position="439"/>
    </location>
</feature>
<evidence type="ECO:0000256" key="4">
    <source>
        <dbReference type="ARBA" id="ARBA00022989"/>
    </source>
</evidence>
<dbReference type="Proteomes" id="UP000198860">
    <property type="component" value="Unassembled WGS sequence"/>
</dbReference>
<protein>
    <submittedName>
        <fullName evidence="7">Peptidoglycan biosynthesis protein MviN/MurJ, putative lipid II flippase</fullName>
    </submittedName>
</protein>
<dbReference type="PANTHER" id="PTHR30250:SF11">
    <property type="entry name" value="O-ANTIGEN TRANSPORTER-RELATED"/>
    <property type="match status" value="1"/>
</dbReference>
<evidence type="ECO:0000256" key="5">
    <source>
        <dbReference type="ARBA" id="ARBA00023136"/>
    </source>
</evidence>
<feature type="transmembrane region" description="Helical" evidence="6">
    <location>
        <begin position="383"/>
        <end position="404"/>
    </location>
</feature>
<evidence type="ECO:0000256" key="2">
    <source>
        <dbReference type="ARBA" id="ARBA00022475"/>
    </source>
</evidence>
<dbReference type="GO" id="GO:0005886">
    <property type="term" value="C:plasma membrane"/>
    <property type="evidence" value="ECO:0007669"/>
    <property type="project" value="UniProtKB-SubCell"/>
</dbReference>